<dbReference type="InterPro" id="IPR000014">
    <property type="entry name" value="PAS"/>
</dbReference>
<dbReference type="PROSITE" id="PS50109">
    <property type="entry name" value="HIS_KIN"/>
    <property type="match status" value="1"/>
</dbReference>
<evidence type="ECO:0000256" key="3">
    <source>
        <dbReference type="ARBA" id="ARBA00022553"/>
    </source>
</evidence>
<dbReference type="Pfam" id="PF00512">
    <property type="entry name" value="HisKA"/>
    <property type="match status" value="1"/>
</dbReference>
<dbReference type="CDD" id="cd00130">
    <property type="entry name" value="PAS"/>
    <property type="match status" value="1"/>
</dbReference>
<dbReference type="InterPro" id="IPR003661">
    <property type="entry name" value="HisK_dim/P_dom"/>
</dbReference>
<dbReference type="Pfam" id="PF17159">
    <property type="entry name" value="MASE3"/>
    <property type="match status" value="1"/>
</dbReference>
<dbReference type="SUPFAM" id="SSF55785">
    <property type="entry name" value="PYP-like sensor domain (PAS domain)"/>
    <property type="match status" value="1"/>
</dbReference>
<dbReference type="InterPro" id="IPR005467">
    <property type="entry name" value="His_kinase_dom"/>
</dbReference>
<dbReference type="EMBL" id="BRXR01000001">
    <property type="protein sequence ID" value="GLC30987.1"/>
    <property type="molecule type" value="Genomic_DNA"/>
</dbReference>
<dbReference type="SMART" id="SM00388">
    <property type="entry name" value="HisKA"/>
    <property type="match status" value="1"/>
</dbReference>
<dbReference type="PRINTS" id="PR00344">
    <property type="entry name" value="BCTRLSENSOR"/>
</dbReference>
<keyword evidence="9" id="KW-1185">Reference proteome</keyword>
<dbReference type="SUPFAM" id="SSF47384">
    <property type="entry name" value="Homodimeric domain of signal transducing histidine kinase"/>
    <property type="match status" value="1"/>
</dbReference>
<keyword evidence="5" id="KW-0902">Two-component regulatory system</keyword>
<feature type="transmembrane region" description="Helical" evidence="6">
    <location>
        <begin position="101"/>
        <end position="119"/>
    </location>
</feature>
<feature type="transmembrane region" description="Helical" evidence="6">
    <location>
        <begin position="198"/>
        <end position="221"/>
    </location>
</feature>
<protein>
    <recommendedName>
        <fullName evidence="2">histidine kinase</fullName>
        <ecNumber evidence="2">2.7.13.3</ecNumber>
    </recommendedName>
</protein>
<comment type="catalytic activity">
    <reaction evidence="1">
        <text>ATP + protein L-histidine = ADP + protein N-phospho-L-histidine.</text>
        <dbReference type="EC" id="2.7.13.3"/>
    </reaction>
</comment>
<sequence>MAALLKKSEIIKYIFIINILSVLIIISNYNYLLFHLLVEGLTVLVSYIMIIVLINTRKFNNNSTYTFIGIAYAFISSLDLMHAITYKGMNIIPNITTNTPTQLWIIARMVQSITFLLIFKNVDKTFKNAKAAIIFFLVFIYSMLVIKDGRLFPSCYMDGSGLTPFKIYSEYSICLILTISAFYLIKNRSKNILINDEYKYLLFAVILTIVSELCFTIYIGVYEASNIMGHIFKLLSFYFIYESIIKKTLQEPYEIIFNNLNTTLNQLQKSNYKLHYKNLELMEIKKWLERSLRIYRDFFEILPFPVIVIENGKIFYANNKSKELLKLKDKKELIGKTFIELVADEYKEMAKERISELAREKVVPPTEETLICKDGSRVDVEVTSTSIFIEDKEYYMTILRDITDAKKLKVVEDKLEEKLQYEKVRNEFFTNLSHELKTPINVIYSALQLQDIYFDKEDFNNVRKNNKIVKQNCMRLLKLINNLIDITKIDDGFFKPVFKYNNIVEVIENIVMSVAPYVESRKMNIIFDTEIEEQYIEFDSDLMERIMLNLISNSMKYGKIDGTILVYIDVEGDYVCIKIKDDGIGIKKDKQESVFERFIRGDRSLARSSEGSGIGLSLVKSFVEIQNGSVYLSSEENKGTEIIIKLPKADISEEIAATLESDIEASNIIKKVDLEFSDIYDL</sequence>
<dbReference type="Gene3D" id="3.30.450.20">
    <property type="entry name" value="PAS domain"/>
    <property type="match status" value="1"/>
</dbReference>
<keyword evidence="4 8" id="KW-0808">Transferase</keyword>
<dbReference type="Proteomes" id="UP001208567">
    <property type="component" value="Unassembled WGS sequence"/>
</dbReference>
<evidence type="ECO:0000313" key="8">
    <source>
        <dbReference type="EMBL" id="GLC30987.1"/>
    </source>
</evidence>
<keyword evidence="4 8" id="KW-0418">Kinase</keyword>
<evidence type="ECO:0000313" key="9">
    <source>
        <dbReference type="Proteomes" id="UP001208567"/>
    </source>
</evidence>
<dbReference type="InterPro" id="IPR004358">
    <property type="entry name" value="Sig_transdc_His_kin-like_C"/>
</dbReference>
<dbReference type="SMART" id="SM00387">
    <property type="entry name" value="HATPase_c"/>
    <property type="match status" value="1"/>
</dbReference>
<dbReference type="InterPro" id="IPR003594">
    <property type="entry name" value="HATPase_dom"/>
</dbReference>
<evidence type="ECO:0000256" key="4">
    <source>
        <dbReference type="ARBA" id="ARBA00022777"/>
    </source>
</evidence>
<name>A0ABQ5N6X4_9CLOT</name>
<organism evidence="8 9">
    <name type="scientific">Clostridium omnivorum</name>
    <dbReference type="NCBI Taxonomy" id="1604902"/>
    <lineage>
        <taxon>Bacteria</taxon>
        <taxon>Bacillati</taxon>
        <taxon>Bacillota</taxon>
        <taxon>Clostridia</taxon>
        <taxon>Eubacteriales</taxon>
        <taxon>Clostridiaceae</taxon>
        <taxon>Clostridium</taxon>
    </lineage>
</organism>
<keyword evidence="6" id="KW-0472">Membrane</keyword>
<dbReference type="Gene3D" id="3.30.565.10">
    <property type="entry name" value="Histidine kinase-like ATPase, C-terminal domain"/>
    <property type="match status" value="1"/>
</dbReference>
<dbReference type="Gene3D" id="1.10.287.130">
    <property type="match status" value="1"/>
</dbReference>
<evidence type="ECO:0000256" key="6">
    <source>
        <dbReference type="SAM" id="Phobius"/>
    </source>
</evidence>
<proteinExistence type="predicted"/>
<dbReference type="InterPro" id="IPR033425">
    <property type="entry name" value="MASE3"/>
</dbReference>
<dbReference type="InterPro" id="IPR036890">
    <property type="entry name" value="HATPase_C_sf"/>
</dbReference>
<dbReference type="PANTHER" id="PTHR43547:SF2">
    <property type="entry name" value="HYBRID SIGNAL TRANSDUCTION HISTIDINE KINASE C"/>
    <property type="match status" value="1"/>
</dbReference>
<accession>A0ABQ5N6X4</accession>
<dbReference type="InterPro" id="IPR035965">
    <property type="entry name" value="PAS-like_dom_sf"/>
</dbReference>
<dbReference type="SUPFAM" id="SSF55874">
    <property type="entry name" value="ATPase domain of HSP90 chaperone/DNA topoisomerase II/histidine kinase"/>
    <property type="match status" value="1"/>
</dbReference>
<dbReference type="NCBIfam" id="TIGR00229">
    <property type="entry name" value="sensory_box"/>
    <property type="match status" value="1"/>
</dbReference>
<dbReference type="Pfam" id="PF13426">
    <property type="entry name" value="PAS_9"/>
    <property type="match status" value="1"/>
</dbReference>
<dbReference type="CDD" id="cd00082">
    <property type="entry name" value="HisKA"/>
    <property type="match status" value="1"/>
</dbReference>
<dbReference type="CDD" id="cd00075">
    <property type="entry name" value="HATPase"/>
    <property type="match status" value="1"/>
</dbReference>
<evidence type="ECO:0000256" key="5">
    <source>
        <dbReference type="ARBA" id="ARBA00023012"/>
    </source>
</evidence>
<keyword evidence="6" id="KW-1133">Transmembrane helix</keyword>
<evidence type="ECO:0000256" key="2">
    <source>
        <dbReference type="ARBA" id="ARBA00012438"/>
    </source>
</evidence>
<reference evidence="8 9" key="1">
    <citation type="journal article" date="2024" name="Int. J. Syst. Evol. Microbiol.">
        <title>Clostridium omnivorum sp. nov., isolated from anoxic soil under the treatment of reductive soil disinfestation.</title>
        <authorList>
            <person name="Ueki A."/>
            <person name="Tonouchi A."/>
            <person name="Kaku N."/>
            <person name="Honma S."/>
            <person name="Ueki K."/>
        </authorList>
    </citation>
    <scope>NUCLEOTIDE SEQUENCE [LARGE SCALE GENOMIC DNA]</scope>
    <source>
        <strain evidence="8 9">E14</strain>
    </source>
</reference>
<feature type="transmembrane region" description="Helical" evidence="6">
    <location>
        <begin position="10"/>
        <end position="26"/>
    </location>
</feature>
<dbReference type="PANTHER" id="PTHR43547">
    <property type="entry name" value="TWO-COMPONENT HISTIDINE KINASE"/>
    <property type="match status" value="1"/>
</dbReference>
<dbReference type="SMART" id="SM00091">
    <property type="entry name" value="PAS"/>
    <property type="match status" value="1"/>
</dbReference>
<dbReference type="InterPro" id="IPR036097">
    <property type="entry name" value="HisK_dim/P_sf"/>
</dbReference>
<feature type="transmembrane region" description="Helical" evidence="6">
    <location>
        <begin position="66"/>
        <end position="89"/>
    </location>
</feature>
<feature type="domain" description="Histidine kinase" evidence="7">
    <location>
        <begin position="431"/>
        <end position="650"/>
    </location>
</feature>
<evidence type="ECO:0000256" key="1">
    <source>
        <dbReference type="ARBA" id="ARBA00000085"/>
    </source>
</evidence>
<dbReference type="EC" id="2.7.13.3" evidence="2"/>
<dbReference type="RefSeq" id="WP_264850265.1">
    <property type="nucleotide sequence ID" value="NZ_BRXR01000001.1"/>
</dbReference>
<gene>
    <name evidence="8" type="ORF">bsdE14_23970</name>
</gene>
<keyword evidence="3" id="KW-0597">Phosphoprotein</keyword>
<evidence type="ECO:0000259" key="7">
    <source>
        <dbReference type="PROSITE" id="PS50109"/>
    </source>
</evidence>
<feature type="transmembrane region" description="Helical" evidence="6">
    <location>
        <begin position="32"/>
        <end position="54"/>
    </location>
</feature>
<keyword evidence="6" id="KW-0812">Transmembrane</keyword>
<dbReference type="GO" id="GO:0016301">
    <property type="term" value="F:kinase activity"/>
    <property type="evidence" value="ECO:0007669"/>
    <property type="project" value="UniProtKB-KW"/>
</dbReference>
<dbReference type="Pfam" id="PF02518">
    <property type="entry name" value="HATPase_c"/>
    <property type="match status" value="1"/>
</dbReference>
<feature type="transmembrane region" description="Helical" evidence="6">
    <location>
        <begin position="167"/>
        <end position="186"/>
    </location>
</feature>
<feature type="transmembrane region" description="Helical" evidence="6">
    <location>
        <begin position="131"/>
        <end position="147"/>
    </location>
</feature>
<comment type="caution">
    <text evidence="8">The sequence shown here is derived from an EMBL/GenBank/DDBJ whole genome shotgun (WGS) entry which is preliminary data.</text>
</comment>